<gene>
    <name evidence="4" type="ORF">F2B50_09575</name>
    <name evidence="5" type="ORF">FPF71_09575</name>
</gene>
<dbReference type="GO" id="GO:0016740">
    <property type="term" value="F:transferase activity"/>
    <property type="evidence" value="ECO:0007669"/>
    <property type="project" value="UniProtKB-KW"/>
</dbReference>
<reference evidence="5 6" key="2">
    <citation type="submission" date="2019-07" db="EMBL/GenBank/DDBJ databases">
        <title>Algibacter marinivivus sp. nov., isolated from the surface of a marine red alga.</title>
        <authorList>
            <person name="Zhong X."/>
            <person name="Xu W."/>
            <person name="Zhang Y."/>
            <person name="Zhang Q."/>
            <person name="Du Z."/>
        </authorList>
    </citation>
    <scope>NUCLEOTIDE SEQUENCE [LARGE SCALE GENOMIC DNA]</scope>
    <source>
        <strain evidence="5 6">RU-4-M-4</strain>
    </source>
</reference>
<dbReference type="InterPro" id="IPR041561">
    <property type="entry name" value="PglD_N"/>
</dbReference>
<dbReference type="EMBL" id="VWRS01000006">
    <property type="protein sequence ID" value="KAA5824419.1"/>
    <property type="molecule type" value="Genomic_DNA"/>
</dbReference>
<evidence type="ECO:0000313" key="5">
    <source>
        <dbReference type="EMBL" id="TSJ75192.1"/>
    </source>
</evidence>
<dbReference type="InterPro" id="IPR020019">
    <property type="entry name" value="AcTrfase_PglD-like"/>
</dbReference>
<dbReference type="RefSeq" id="WP_144116455.1">
    <property type="nucleotide sequence ID" value="NZ_JACHGE010000009.1"/>
</dbReference>
<dbReference type="Gene3D" id="2.160.10.10">
    <property type="entry name" value="Hexapeptide repeat proteins"/>
    <property type="match status" value="1"/>
</dbReference>
<dbReference type="EMBL" id="VMBF01000006">
    <property type="protein sequence ID" value="TSJ75192.1"/>
    <property type="molecule type" value="Genomic_DNA"/>
</dbReference>
<keyword evidence="6" id="KW-1185">Reference proteome</keyword>
<dbReference type="SUPFAM" id="SSF51161">
    <property type="entry name" value="Trimeric LpxA-like enzymes"/>
    <property type="match status" value="1"/>
</dbReference>
<reference evidence="4" key="3">
    <citation type="submission" date="2019-09" db="EMBL/GenBank/DDBJ databases">
        <authorList>
            <person name="Zhang D.-C."/>
        </authorList>
    </citation>
    <scope>NUCLEOTIDE SEQUENCE</scope>
    <source>
        <strain evidence="4">RU-4-M-4</strain>
    </source>
</reference>
<evidence type="ECO:0000313" key="6">
    <source>
        <dbReference type="Proteomes" id="UP000315145"/>
    </source>
</evidence>
<dbReference type="CDD" id="cd03360">
    <property type="entry name" value="LbH_AT_putative"/>
    <property type="match status" value="1"/>
</dbReference>
<dbReference type="InterPro" id="IPR050179">
    <property type="entry name" value="Trans_hexapeptide_repeat"/>
</dbReference>
<dbReference type="PANTHER" id="PTHR43300:SF7">
    <property type="entry name" value="UDP-N-ACETYLBACILLOSAMINE N-ACETYLTRANSFERASE"/>
    <property type="match status" value="1"/>
</dbReference>
<proteinExistence type="inferred from homology"/>
<comment type="caution">
    <text evidence="4">The sequence shown here is derived from an EMBL/GenBank/DDBJ whole genome shotgun (WGS) entry which is preliminary data.</text>
</comment>
<comment type="similarity">
    <text evidence="1">Belongs to the transferase hexapeptide repeat family.</text>
</comment>
<evidence type="ECO:0000256" key="1">
    <source>
        <dbReference type="ARBA" id="ARBA00007274"/>
    </source>
</evidence>
<dbReference type="PANTHER" id="PTHR43300">
    <property type="entry name" value="ACETYLTRANSFERASE"/>
    <property type="match status" value="1"/>
</dbReference>
<feature type="domain" description="PglD N-terminal" evidence="3">
    <location>
        <begin position="5"/>
        <end position="81"/>
    </location>
</feature>
<dbReference type="Proteomes" id="UP000322315">
    <property type="component" value="Unassembled WGS sequence"/>
</dbReference>
<evidence type="ECO:0000256" key="2">
    <source>
        <dbReference type="PIRSR" id="PIRSR620019-2"/>
    </source>
</evidence>
<keyword evidence="4" id="KW-0808">Transferase</keyword>
<dbReference type="OrthoDB" id="9794407at2"/>
<accession>A0A5M7B4V9</accession>
<evidence type="ECO:0000259" key="3">
    <source>
        <dbReference type="Pfam" id="PF17836"/>
    </source>
</evidence>
<evidence type="ECO:0000313" key="4">
    <source>
        <dbReference type="EMBL" id="KAA5824419.1"/>
    </source>
</evidence>
<evidence type="ECO:0000313" key="7">
    <source>
        <dbReference type="Proteomes" id="UP000322315"/>
    </source>
</evidence>
<reference evidence="4 7" key="1">
    <citation type="journal article" date="2015" name="Int. J. Syst. Evol. Microbiol.">
        <title>Algibacter amylolyticus sp. nov., isolated from intertidal sediment.</title>
        <authorList>
            <person name="Zhang D.C."/>
            <person name="Wu J."/>
            <person name="Neuner K."/>
            <person name="Yao J."/>
            <person name="Margesin R."/>
        </authorList>
    </citation>
    <scope>NUCLEOTIDE SEQUENCE [LARGE SCALE GENOMIC DNA]</scope>
    <source>
        <strain evidence="4 7">RU-4-M-4</strain>
    </source>
</reference>
<feature type="binding site" evidence="2">
    <location>
        <position position="70"/>
    </location>
    <ligand>
        <name>substrate</name>
    </ligand>
</feature>
<name>A0A5M7B4V9_9FLAO</name>
<dbReference type="InterPro" id="IPR001451">
    <property type="entry name" value="Hexapep"/>
</dbReference>
<dbReference type="Pfam" id="PF17836">
    <property type="entry name" value="PglD_N"/>
    <property type="match status" value="1"/>
</dbReference>
<organism evidence="4 7">
    <name type="scientific">Algibacter amylolyticus</name>
    <dbReference type="NCBI Taxonomy" id="1608400"/>
    <lineage>
        <taxon>Bacteria</taxon>
        <taxon>Pseudomonadati</taxon>
        <taxon>Bacteroidota</taxon>
        <taxon>Flavobacteriia</taxon>
        <taxon>Flavobacteriales</taxon>
        <taxon>Flavobacteriaceae</taxon>
        <taxon>Algibacter</taxon>
    </lineage>
</organism>
<dbReference type="InterPro" id="IPR011004">
    <property type="entry name" value="Trimer_LpxA-like_sf"/>
</dbReference>
<protein>
    <submittedName>
        <fullName evidence="4">Acetyltransferase</fullName>
    </submittedName>
</protein>
<dbReference type="Pfam" id="PF14602">
    <property type="entry name" value="Hexapep_2"/>
    <property type="match status" value="2"/>
</dbReference>
<sequence>MKPTIYLIGVGYYTEVIIELARDCGYQVAGLYHYNEDRVGEIVLGVKIIDTTKALFSGNIKGKKFGVSVGENNTRESISKTIRSLGGETPNLIHPKAVLSPSVEIGVGCFIHAMAILHTATKIGDDCIVSSGSMLGHHASLGNVCFMAPFSLVGAYSTIGERVLFGLNSLILPNKLTLGNDCIVGAKANVTKSFDAKTTLIGSPAKPLKSKK</sequence>
<dbReference type="AlphaFoldDB" id="A0A5M7B4V9"/>
<dbReference type="Gene3D" id="3.40.50.20">
    <property type="match status" value="1"/>
</dbReference>
<dbReference type="Proteomes" id="UP000315145">
    <property type="component" value="Unassembled WGS sequence"/>
</dbReference>